<dbReference type="GO" id="GO:0003676">
    <property type="term" value="F:nucleic acid binding"/>
    <property type="evidence" value="ECO:0007669"/>
    <property type="project" value="InterPro"/>
</dbReference>
<keyword evidence="1" id="KW-0863">Zinc-finger</keyword>
<proteinExistence type="predicted"/>
<evidence type="ECO:0000313" key="5">
    <source>
        <dbReference type="Proteomes" id="UP000023152"/>
    </source>
</evidence>
<evidence type="ECO:0000256" key="2">
    <source>
        <dbReference type="SAM" id="MobiDB-lite"/>
    </source>
</evidence>
<sequence>IEKNRNWQVITKLRSRIQGKIGGKNTLNYVKDITRKNEKRSCNDECWKCGGHSHKQKDCMKNKEENEVNVIEEQTNNDRKLDSYVLPVVSLDNALKSPDAMQIQVQTKELSVLRKLGYQLKQETSSFEYKATDEMVDYDDNENLESLLLNQKNRNNENDSREHRNISNDAPQEEERNKNIQMLENQMIKLRQKY</sequence>
<keyword evidence="5" id="KW-1185">Reference proteome</keyword>
<feature type="domain" description="CCHC-type" evidence="3">
    <location>
        <begin position="46"/>
        <end position="59"/>
    </location>
</feature>
<dbReference type="GO" id="GO:0008270">
    <property type="term" value="F:zinc ion binding"/>
    <property type="evidence" value="ECO:0007669"/>
    <property type="project" value="UniProtKB-KW"/>
</dbReference>
<dbReference type="EMBL" id="ASPP01045109">
    <property type="protein sequence ID" value="ETN99041.1"/>
    <property type="molecule type" value="Genomic_DNA"/>
</dbReference>
<evidence type="ECO:0000313" key="4">
    <source>
        <dbReference type="EMBL" id="ETN99041.1"/>
    </source>
</evidence>
<organism evidence="4 5">
    <name type="scientific">Reticulomyxa filosa</name>
    <dbReference type="NCBI Taxonomy" id="46433"/>
    <lineage>
        <taxon>Eukaryota</taxon>
        <taxon>Sar</taxon>
        <taxon>Rhizaria</taxon>
        <taxon>Retaria</taxon>
        <taxon>Foraminifera</taxon>
        <taxon>Monothalamids</taxon>
        <taxon>Reticulomyxidae</taxon>
        <taxon>Reticulomyxa</taxon>
    </lineage>
</organism>
<evidence type="ECO:0000256" key="1">
    <source>
        <dbReference type="PROSITE-ProRule" id="PRU00047"/>
    </source>
</evidence>
<keyword evidence="1" id="KW-0862">Zinc</keyword>
<comment type="caution">
    <text evidence="4">The sequence shown here is derived from an EMBL/GenBank/DDBJ whole genome shotgun (WGS) entry which is preliminary data.</text>
</comment>
<name>X6LD39_RETFI</name>
<gene>
    <name evidence="4" type="ORF">RFI_38446</name>
</gene>
<reference evidence="4 5" key="1">
    <citation type="journal article" date="2013" name="Curr. Biol.">
        <title>The Genome of the Foraminiferan Reticulomyxa filosa.</title>
        <authorList>
            <person name="Glockner G."/>
            <person name="Hulsmann N."/>
            <person name="Schleicher M."/>
            <person name="Noegel A.A."/>
            <person name="Eichinger L."/>
            <person name="Gallinger C."/>
            <person name="Pawlowski J."/>
            <person name="Sierra R."/>
            <person name="Euteneuer U."/>
            <person name="Pillet L."/>
            <person name="Moustafa A."/>
            <person name="Platzer M."/>
            <person name="Groth M."/>
            <person name="Szafranski K."/>
            <person name="Schliwa M."/>
        </authorList>
    </citation>
    <scope>NUCLEOTIDE SEQUENCE [LARGE SCALE GENOMIC DNA]</scope>
</reference>
<dbReference type="AlphaFoldDB" id="X6LD39"/>
<evidence type="ECO:0000259" key="3">
    <source>
        <dbReference type="PROSITE" id="PS50158"/>
    </source>
</evidence>
<feature type="non-terminal residue" evidence="4">
    <location>
        <position position="1"/>
    </location>
</feature>
<feature type="compositionally biased region" description="Basic and acidic residues" evidence="2">
    <location>
        <begin position="154"/>
        <end position="166"/>
    </location>
</feature>
<keyword evidence="1" id="KW-0479">Metal-binding</keyword>
<dbReference type="InterPro" id="IPR001878">
    <property type="entry name" value="Znf_CCHC"/>
</dbReference>
<dbReference type="PROSITE" id="PS50158">
    <property type="entry name" value="ZF_CCHC"/>
    <property type="match status" value="1"/>
</dbReference>
<dbReference type="Proteomes" id="UP000023152">
    <property type="component" value="Unassembled WGS sequence"/>
</dbReference>
<feature type="region of interest" description="Disordered" evidence="2">
    <location>
        <begin position="152"/>
        <end position="178"/>
    </location>
</feature>
<accession>X6LD39</accession>
<protein>
    <submittedName>
        <fullName evidence="4">Cyclic nucleotide-binding domain containing protein</fullName>
    </submittedName>
</protein>